<keyword evidence="6 7" id="KW-0472">Membrane</keyword>
<evidence type="ECO:0000256" key="7">
    <source>
        <dbReference type="PROSITE-ProRule" id="PRU00473"/>
    </source>
</evidence>
<organism evidence="11 12">
    <name type="scientific">Cereibacter azotoformans</name>
    <dbReference type="NCBI Taxonomy" id="43057"/>
    <lineage>
        <taxon>Bacteria</taxon>
        <taxon>Pseudomonadati</taxon>
        <taxon>Pseudomonadota</taxon>
        <taxon>Alphaproteobacteria</taxon>
        <taxon>Rhodobacterales</taxon>
        <taxon>Paracoccaceae</taxon>
        <taxon>Cereibacter</taxon>
    </lineage>
</organism>
<evidence type="ECO:0000256" key="6">
    <source>
        <dbReference type="ARBA" id="ARBA00023136"/>
    </source>
</evidence>
<dbReference type="Gene3D" id="3.30.1330.60">
    <property type="entry name" value="OmpA-like domain"/>
    <property type="match status" value="1"/>
</dbReference>
<reference evidence="11 12" key="1">
    <citation type="submission" date="2018-04" db="EMBL/GenBank/DDBJ databases">
        <title>Genomic Encyclopedia of Type Strains, Phase III (KMG-III): the genomes of soil and plant-associated and newly described type strains.</title>
        <authorList>
            <person name="Whitman W."/>
        </authorList>
    </citation>
    <scope>NUCLEOTIDE SEQUENCE [LARGE SCALE GENOMIC DNA]</scope>
    <source>
        <strain evidence="11 12">KA25</strain>
    </source>
</reference>
<evidence type="ECO:0000313" key="12">
    <source>
        <dbReference type="Proteomes" id="UP000244060"/>
    </source>
</evidence>
<keyword evidence="4 9" id="KW-0812">Transmembrane</keyword>
<feature type="region of interest" description="Disordered" evidence="8">
    <location>
        <begin position="169"/>
        <end position="211"/>
    </location>
</feature>
<evidence type="ECO:0000256" key="1">
    <source>
        <dbReference type="ARBA" id="ARBA00004162"/>
    </source>
</evidence>
<proteinExistence type="inferred from homology"/>
<dbReference type="InterPro" id="IPR036737">
    <property type="entry name" value="OmpA-like_sf"/>
</dbReference>
<dbReference type="Pfam" id="PF00691">
    <property type="entry name" value="OmpA"/>
    <property type="match status" value="1"/>
</dbReference>
<protein>
    <submittedName>
        <fullName evidence="11">Chemotaxis protein MotB</fullName>
    </submittedName>
</protein>
<evidence type="ECO:0000256" key="2">
    <source>
        <dbReference type="ARBA" id="ARBA00008914"/>
    </source>
</evidence>
<evidence type="ECO:0000256" key="4">
    <source>
        <dbReference type="ARBA" id="ARBA00022692"/>
    </source>
</evidence>
<evidence type="ECO:0000256" key="5">
    <source>
        <dbReference type="ARBA" id="ARBA00022989"/>
    </source>
</evidence>
<evidence type="ECO:0000259" key="10">
    <source>
        <dbReference type="PROSITE" id="PS51123"/>
    </source>
</evidence>
<keyword evidence="5 9" id="KW-1133">Transmembrane helix</keyword>
<comment type="similarity">
    <text evidence="2">Belongs to the MotB family.</text>
</comment>
<feature type="region of interest" description="Disordered" evidence="8">
    <location>
        <begin position="1"/>
        <end position="25"/>
    </location>
</feature>
<keyword evidence="3" id="KW-1003">Cell membrane</keyword>
<dbReference type="PANTHER" id="PTHR30329:SF21">
    <property type="entry name" value="LIPOPROTEIN YIAD-RELATED"/>
    <property type="match status" value="1"/>
</dbReference>
<feature type="compositionally biased region" description="Low complexity" evidence="8">
    <location>
        <begin position="181"/>
        <end position="191"/>
    </location>
</feature>
<dbReference type="InterPro" id="IPR050330">
    <property type="entry name" value="Bact_OuterMem_StrucFunc"/>
</dbReference>
<feature type="region of interest" description="Disordered" evidence="8">
    <location>
        <begin position="94"/>
        <end position="121"/>
    </location>
</feature>
<accession>A0A2T5JU53</accession>
<dbReference type="SUPFAM" id="SSF103088">
    <property type="entry name" value="OmpA-like"/>
    <property type="match status" value="1"/>
</dbReference>
<comment type="subcellular location">
    <subcellularLocation>
        <location evidence="1">Cell membrane</location>
        <topology evidence="1">Single-pass membrane protein</topology>
    </subcellularLocation>
</comment>
<dbReference type="GO" id="GO:0005886">
    <property type="term" value="C:plasma membrane"/>
    <property type="evidence" value="ECO:0007669"/>
    <property type="project" value="UniProtKB-SubCell"/>
</dbReference>
<keyword evidence="12" id="KW-1185">Reference proteome</keyword>
<evidence type="ECO:0000256" key="8">
    <source>
        <dbReference type="SAM" id="MobiDB-lite"/>
    </source>
</evidence>
<dbReference type="PANTHER" id="PTHR30329">
    <property type="entry name" value="STATOR ELEMENT OF FLAGELLAR MOTOR COMPLEX"/>
    <property type="match status" value="1"/>
</dbReference>
<gene>
    <name evidence="11" type="ORF">C8J28_12159</name>
</gene>
<name>A0A2T5JU53_9RHOB</name>
<evidence type="ECO:0000256" key="3">
    <source>
        <dbReference type="ARBA" id="ARBA00022475"/>
    </source>
</evidence>
<sequence length="367" mass="38134">MAAKPKVVRFQPPVPDDDEDGDECPKCPPPGAPAWLATFADIATNLMAFFVLILGFAKFDEPSFSKMAGAMRETFGFHSIRDATSGNTVIELGMPPADPDGLHPDERSDMGGSEEPGGDAPERVAEALREALEQGELQVRSEDGSVVIELPGKQAAQALAQALAEAAGVGTGPLPEPQTTAQPRPEPQAGPAGPGEGTGAPAGPPMGGEDGAALRKSVRAELDTLRLRNALDREVAEGLVKVEQMDGKVFVSLGAGGSFTSGSDVLSEDARAVMSRIAEATQHPERTITVTGHTDNVPVAGGAFRDNIALAAGRAASVVRELVATGGVDPGRITAVSRGEFDPVADNATEAGRTQNRRIEIEITYDD</sequence>
<dbReference type="PROSITE" id="PS51123">
    <property type="entry name" value="OMPA_2"/>
    <property type="match status" value="1"/>
</dbReference>
<feature type="domain" description="OmpA-like" evidence="10">
    <location>
        <begin position="246"/>
        <end position="367"/>
    </location>
</feature>
<dbReference type="AlphaFoldDB" id="A0A2T5JU53"/>
<feature type="transmembrane region" description="Helical" evidence="9">
    <location>
        <begin position="35"/>
        <end position="57"/>
    </location>
</feature>
<evidence type="ECO:0000256" key="9">
    <source>
        <dbReference type="SAM" id="Phobius"/>
    </source>
</evidence>
<dbReference type="OrthoDB" id="7170686at2"/>
<dbReference type="Pfam" id="PF13677">
    <property type="entry name" value="MotB_plug"/>
    <property type="match status" value="1"/>
</dbReference>
<dbReference type="InterPro" id="IPR006665">
    <property type="entry name" value="OmpA-like"/>
</dbReference>
<feature type="compositionally biased region" description="Gly residues" evidence="8">
    <location>
        <begin position="192"/>
        <end position="210"/>
    </location>
</feature>
<comment type="caution">
    <text evidence="11">The sequence shown here is derived from an EMBL/GenBank/DDBJ whole genome shotgun (WGS) entry which is preliminary data.</text>
</comment>
<dbReference type="RefSeq" id="WP_101340037.1">
    <property type="nucleotide sequence ID" value="NZ_CP090021.1"/>
</dbReference>
<dbReference type="Proteomes" id="UP000244060">
    <property type="component" value="Unassembled WGS sequence"/>
</dbReference>
<evidence type="ECO:0000313" key="11">
    <source>
        <dbReference type="EMBL" id="PTR13568.1"/>
    </source>
</evidence>
<dbReference type="EMBL" id="QAOT01000021">
    <property type="protein sequence ID" value="PTR13568.1"/>
    <property type="molecule type" value="Genomic_DNA"/>
</dbReference>
<dbReference type="CDD" id="cd07185">
    <property type="entry name" value="OmpA_C-like"/>
    <property type="match status" value="1"/>
</dbReference>
<feature type="compositionally biased region" description="Basic and acidic residues" evidence="8">
    <location>
        <begin position="100"/>
        <end position="109"/>
    </location>
</feature>
<dbReference type="InterPro" id="IPR025713">
    <property type="entry name" value="MotB-like_N_dom"/>
</dbReference>